<reference evidence="1" key="1">
    <citation type="submission" date="2021-01" db="EMBL/GenBank/DDBJ databases">
        <title>Whole genome shotgun sequence of Virgisporangium aliadipatigenens NBRC 105644.</title>
        <authorList>
            <person name="Komaki H."/>
            <person name="Tamura T."/>
        </authorList>
    </citation>
    <scope>NUCLEOTIDE SEQUENCE</scope>
    <source>
        <strain evidence="1">NBRC 105644</strain>
    </source>
</reference>
<name>A0A8J3YHC0_9ACTN</name>
<dbReference type="EMBL" id="BOPF01000006">
    <property type="protein sequence ID" value="GIJ45244.1"/>
    <property type="molecule type" value="Genomic_DNA"/>
</dbReference>
<sequence>MDEPDPEYEPLPDQTADTSHAFAQVLGQLCDLLGIDRSGVGLREALQALKDRPAPEEVFAPLVLAGVLHPDPSANRRLVEPAVAAFGRRRVKRALLAYLRDGTAPQRAGAARAWYWTLVPVTYRAGEDRPTAKSLARYNEFVDLEREWQETALRVFVADEHLDVRRCLLPGLNLRADQWSEEDRPLVARAVEIARNHPDGYLRHRVEHQV</sequence>
<evidence type="ECO:0000313" key="2">
    <source>
        <dbReference type="Proteomes" id="UP000619260"/>
    </source>
</evidence>
<organism evidence="1 2">
    <name type="scientific">Virgisporangium aliadipatigenens</name>
    <dbReference type="NCBI Taxonomy" id="741659"/>
    <lineage>
        <taxon>Bacteria</taxon>
        <taxon>Bacillati</taxon>
        <taxon>Actinomycetota</taxon>
        <taxon>Actinomycetes</taxon>
        <taxon>Micromonosporales</taxon>
        <taxon>Micromonosporaceae</taxon>
        <taxon>Virgisporangium</taxon>
    </lineage>
</organism>
<dbReference type="AlphaFoldDB" id="A0A8J3YHC0"/>
<evidence type="ECO:0000313" key="1">
    <source>
        <dbReference type="EMBL" id="GIJ45244.1"/>
    </source>
</evidence>
<dbReference type="RefSeq" id="WP_203898782.1">
    <property type="nucleotide sequence ID" value="NZ_BOPF01000006.1"/>
</dbReference>
<protein>
    <submittedName>
        <fullName evidence="1">Uncharacterized protein</fullName>
    </submittedName>
</protein>
<keyword evidence="2" id="KW-1185">Reference proteome</keyword>
<comment type="caution">
    <text evidence="1">The sequence shown here is derived from an EMBL/GenBank/DDBJ whole genome shotgun (WGS) entry which is preliminary data.</text>
</comment>
<gene>
    <name evidence="1" type="ORF">Val02_21300</name>
</gene>
<dbReference type="Proteomes" id="UP000619260">
    <property type="component" value="Unassembled WGS sequence"/>
</dbReference>
<proteinExistence type="predicted"/>
<accession>A0A8J3YHC0</accession>